<evidence type="ECO:0000259" key="5">
    <source>
        <dbReference type="PROSITE" id="PS51063"/>
    </source>
</evidence>
<dbReference type="PANTHER" id="PTHR23011">
    <property type="entry name" value="CYCLIC NUCLEOTIDE-BINDING DOMAIN CONTAINING PROTEIN"/>
    <property type="match status" value="1"/>
</dbReference>
<dbReference type="PROSITE" id="PS51063">
    <property type="entry name" value="HTH_CRP_2"/>
    <property type="match status" value="1"/>
</dbReference>
<evidence type="ECO:0008006" key="8">
    <source>
        <dbReference type="Google" id="ProtNLM"/>
    </source>
</evidence>
<dbReference type="Gene3D" id="2.60.120.10">
    <property type="entry name" value="Jelly Rolls"/>
    <property type="match status" value="1"/>
</dbReference>
<dbReference type="OrthoDB" id="9809206at2"/>
<dbReference type="InterPro" id="IPR036388">
    <property type="entry name" value="WH-like_DNA-bd_sf"/>
</dbReference>
<dbReference type="InterPro" id="IPR000595">
    <property type="entry name" value="cNMP-bd_dom"/>
</dbReference>
<protein>
    <recommendedName>
        <fullName evidence="8">Crp/Fnr family transcriptional regulator</fullName>
    </recommendedName>
</protein>
<dbReference type="PROSITE" id="PS50042">
    <property type="entry name" value="CNMP_BINDING_3"/>
    <property type="match status" value="1"/>
</dbReference>
<dbReference type="GO" id="GO:0006355">
    <property type="term" value="P:regulation of DNA-templated transcription"/>
    <property type="evidence" value="ECO:0007669"/>
    <property type="project" value="InterPro"/>
</dbReference>
<dbReference type="CDD" id="cd00038">
    <property type="entry name" value="CAP_ED"/>
    <property type="match status" value="1"/>
</dbReference>
<dbReference type="Pfam" id="PF00027">
    <property type="entry name" value="cNMP_binding"/>
    <property type="match status" value="1"/>
</dbReference>
<dbReference type="SMART" id="SM00100">
    <property type="entry name" value="cNMP"/>
    <property type="match status" value="1"/>
</dbReference>
<sequence length="218" mass="23442">MLTSDHVQAFQNCPFFSDLAGMPMWRLVDTAEVRHFRRGQVVFRQGDPGGSIFVIVAGQLSVTKSAPSRVLRLALLEPPAAVGEIGVVDDKPRTATVTAVTDSVLLELTRAAVFAAWDDYPEGMKSALFALAAIARKSAEWETAALMDVGARIARLLLALGDASGHVAHSQVELADMLGLHRGQISKHLTEFRRLGYLAKTPGRITIISRAGLAREGG</sequence>
<dbReference type="InterPro" id="IPR018490">
    <property type="entry name" value="cNMP-bd_dom_sf"/>
</dbReference>
<keyword evidence="7" id="KW-1185">Reference proteome</keyword>
<dbReference type="RefSeq" id="WP_098738629.1">
    <property type="nucleotide sequence ID" value="NZ_PDKW01000042.1"/>
</dbReference>
<keyword evidence="2" id="KW-0238">DNA-binding</keyword>
<evidence type="ECO:0000259" key="4">
    <source>
        <dbReference type="PROSITE" id="PS50042"/>
    </source>
</evidence>
<dbReference type="InterPro" id="IPR018488">
    <property type="entry name" value="cNMP-bd_CS"/>
</dbReference>
<evidence type="ECO:0000256" key="2">
    <source>
        <dbReference type="ARBA" id="ARBA00023125"/>
    </source>
</evidence>
<dbReference type="InterPro" id="IPR012318">
    <property type="entry name" value="HTH_CRP"/>
</dbReference>
<feature type="domain" description="Cyclic nucleotide-binding" evidence="4">
    <location>
        <begin position="15"/>
        <end position="110"/>
    </location>
</feature>
<dbReference type="Proteomes" id="UP000225379">
    <property type="component" value="Unassembled WGS sequence"/>
</dbReference>
<proteinExistence type="predicted"/>
<evidence type="ECO:0000313" key="7">
    <source>
        <dbReference type="Proteomes" id="UP000225379"/>
    </source>
</evidence>
<accession>A0A2B8B3R3</accession>
<dbReference type="InterPro" id="IPR014710">
    <property type="entry name" value="RmlC-like_jellyroll"/>
</dbReference>
<keyword evidence="1" id="KW-0805">Transcription regulation</keyword>
<dbReference type="Gene3D" id="1.10.10.10">
    <property type="entry name" value="Winged helix-like DNA-binding domain superfamily/Winged helix DNA-binding domain"/>
    <property type="match status" value="1"/>
</dbReference>
<dbReference type="PANTHER" id="PTHR23011:SF28">
    <property type="entry name" value="CYCLIC NUCLEOTIDE-BINDING DOMAIN CONTAINING PROTEIN"/>
    <property type="match status" value="1"/>
</dbReference>
<name>A0A2B8B3R3_9PROT</name>
<dbReference type="EMBL" id="PDKW01000042">
    <property type="protein sequence ID" value="PGH55914.1"/>
    <property type="molecule type" value="Genomic_DNA"/>
</dbReference>
<feature type="domain" description="HTH crp-type" evidence="5">
    <location>
        <begin position="147"/>
        <end position="211"/>
    </location>
</feature>
<reference evidence="7" key="1">
    <citation type="submission" date="2017-10" db="EMBL/GenBank/DDBJ databases">
        <authorList>
            <person name="Kravchenko I.K."/>
            <person name="Grouzdev D.S."/>
        </authorList>
    </citation>
    <scope>NUCLEOTIDE SEQUENCE [LARGE SCALE GENOMIC DNA]</scope>
    <source>
        <strain evidence="7">B2</strain>
    </source>
</reference>
<dbReference type="SUPFAM" id="SSF46785">
    <property type="entry name" value="Winged helix' DNA-binding domain"/>
    <property type="match status" value="1"/>
</dbReference>
<dbReference type="Pfam" id="PF13545">
    <property type="entry name" value="HTH_Crp_2"/>
    <property type="match status" value="1"/>
</dbReference>
<comment type="caution">
    <text evidence="6">The sequence shown here is derived from an EMBL/GenBank/DDBJ whole genome shotgun (WGS) entry which is preliminary data.</text>
</comment>
<dbReference type="AlphaFoldDB" id="A0A2B8B3R3"/>
<evidence type="ECO:0000256" key="1">
    <source>
        <dbReference type="ARBA" id="ARBA00023015"/>
    </source>
</evidence>
<dbReference type="InterPro" id="IPR036390">
    <property type="entry name" value="WH_DNA-bd_sf"/>
</dbReference>
<keyword evidence="3" id="KW-0804">Transcription</keyword>
<dbReference type="GO" id="GO:0003677">
    <property type="term" value="F:DNA binding"/>
    <property type="evidence" value="ECO:0007669"/>
    <property type="project" value="UniProtKB-KW"/>
</dbReference>
<dbReference type="SUPFAM" id="SSF51206">
    <property type="entry name" value="cAMP-binding domain-like"/>
    <property type="match status" value="1"/>
</dbReference>
<evidence type="ECO:0000313" key="6">
    <source>
        <dbReference type="EMBL" id="PGH55914.1"/>
    </source>
</evidence>
<gene>
    <name evidence="6" type="ORF">CRT60_21940</name>
</gene>
<evidence type="ECO:0000256" key="3">
    <source>
        <dbReference type="ARBA" id="ARBA00023163"/>
    </source>
</evidence>
<dbReference type="PROSITE" id="PS00889">
    <property type="entry name" value="CNMP_BINDING_2"/>
    <property type="match status" value="1"/>
</dbReference>
<organism evidence="6 7">
    <name type="scientific">Azospirillum palustre</name>
    <dbReference type="NCBI Taxonomy" id="2044885"/>
    <lineage>
        <taxon>Bacteria</taxon>
        <taxon>Pseudomonadati</taxon>
        <taxon>Pseudomonadota</taxon>
        <taxon>Alphaproteobacteria</taxon>
        <taxon>Rhodospirillales</taxon>
        <taxon>Azospirillaceae</taxon>
        <taxon>Azospirillum</taxon>
    </lineage>
</organism>